<proteinExistence type="predicted"/>
<dbReference type="HOGENOM" id="CLU_1970854_0_0_1"/>
<dbReference type="EMBL" id="ABDG02000026">
    <property type="protein sequence ID" value="EHK42856.1"/>
    <property type="molecule type" value="Genomic_DNA"/>
</dbReference>
<feature type="region of interest" description="Disordered" evidence="1">
    <location>
        <begin position="1"/>
        <end position="29"/>
    </location>
</feature>
<accession>G9P394</accession>
<organism evidence="2 3">
    <name type="scientific">Hypocrea atroviridis (strain ATCC 20476 / IMI 206040)</name>
    <name type="common">Trichoderma atroviride</name>
    <dbReference type="NCBI Taxonomy" id="452589"/>
    <lineage>
        <taxon>Eukaryota</taxon>
        <taxon>Fungi</taxon>
        <taxon>Dikarya</taxon>
        <taxon>Ascomycota</taxon>
        <taxon>Pezizomycotina</taxon>
        <taxon>Sordariomycetes</taxon>
        <taxon>Hypocreomycetidae</taxon>
        <taxon>Hypocreales</taxon>
        <taxon>Hypocreaceae</taxon>
        <taxon>Trichoderma</taxon>
    </lineage>
</organism>
<sequence length="127" mass="13711">MSEMKMGVRAGSSQAWHKGNHVTDSPTHGKRRFAKTVSSNRVCLGDDDMTLPGHGHLGTGNGVQMLFVVPMTKEAMYIHLAKLSKCFGTTHSRDGLHLSDTSDGIHKSPFAPDYPQVELVGVIPDGP</sequence>
<evidence type="ECO:0000313" key="2">
    <source>
        <dbReference type="EMBL" id="EHK42856.1"/>
    </source>
</evidence>
<comment type="caution">
    <text evidence="2">The sequence shown here is derived from an EMBL/GenBank/DDBJ whole genome shotgun (WGS) entry which is preliminary data.</text>
</comment>
<dbReference type="Proteomes" id="UP000005426">
    <property type="component" value="Unassembled WGS sequence"/>
</dbReference>
<dbReference type="GeneID" id="25785963"/>
<evidence type="ECO:0000256" key="1">
    <source>
        <dbReference type="SAM" id="MobiDB-lite"/>
    </source>
</evidence>
<dbReference type="AlphaFoldDB" id="G9P394"/>
<gene>
    <name evidence="2" type="ORF">TRIATDRAFT_86281</name>
</gene>
<dbReference type="KEGG" id="tatv:25785963"/>
<keyword evidence="3" id="KW-1185">Reference proteome</keyword>
<name>G9P394_HYPAI</name>
<protein>
    <submittedName>
        <fullName evidence="2">Uncharacterized protein</fullName>
    </submittedName>
</protein>
<evidence type="ECO:0000313" key="3">
    <source>
        <dbReference type="Proteomes" id="UP000005426"/>
    </source>
</evidence>
<reference evidence="2 3" key="1">
    <citation type="journal article" date="2011" name="Genome Biol.">
        <title>Comparative genome sequence analysis underscores mycoparasitism as the ancestral life style of Trichoderma.</title>
        <authorList>
            <person name="Kubicek C.P."/>
            <person name="Herrera-Estrella A."/>
            <person name="Seidl-Seiboth V."/>
            <person name="Martinez D.A."/>
            <person name="Druzhinina I.S."/>
            <person name="Thon M."/>
            <person name="Zeilinger S."/>
            <person name="Casas-Flores S."/>
            <person name="Horwitz B.A."/>
            <person name="Mukherjee P.K."/>
            <person name="Mukherjee M."/>
            <person name="Kredics L."/>
            <person name="Alcaraz L.D."/>
            <person name="Aerts A."/>
            <person name="Antal Z."/>
            <person name="Atanasova L."/>
            <person name="Cervantes-Badillo M.G."/>
            <person name="Challacombe J."/>
            <person name="Chertkov O."/>
            <person name="McCluskey K."/>
            <person name="Coulpier F."/>
            <person name="Deshpande N."/>
            <person name="von Doehren H."/>
            <person name="Ebbole D.J."/>
            <person name="Esquivel-Naranjo E.U."/>
            <person name="Fekete E."/>
            <person name="Flipphi M."/>
            <person name="Glaser F."/>
            <person name="Gomez-Rodriguez E.Y."/>
            <person name="Gruber S."/>
            <person name="Han C."/>
            <person name="Henrissat B."/>
            <person name="Hermosa R."/>
            <person name="Hernandez-Onate M."/>
            <person name="Karaffa L."/>
            <person name="Kosti I."/>
            <person name="Le Crom S."/>
            <person name="Lindquist E."/>
            <person name="Lucas S."/>
            <person name="Luebeck M."/>
            <person name="Luebeck P.S."/>
            <person name="Margeot A."/>
            <person name="Metz B."/>
            <person name="Misra M."/>
            <person name="Nevalainen H."/>
            <person name="Omann M."/>
            <person name="Packer N."/>
            <person name="Perrone G."/>
            <person name="Uresti-Rivera E.E."/>
            <person name="Salamov A."/>
            <person name="Schmoll M."/>
            <person name="Seiboth B."/>
            <person name="Shapiro H."/>
            <person name="Sukno S."/>
            <person name="Tamayo-Ramos J.A."/>
            <person name="Tisch D."/>
            <person name="Wiest A."/>
            <person name="Wilkinson H.H."/>
            <person name="Zhang M."/>
            <person name="Coutinho P.M."/>
            <person name="Kenerley C.M."/>
            <person name="Monte E."/>
            <person name="Baker S.E."/>
            <person name="Grigoriev I.V."/>
        </authorList>
    </citation>
    <scope>NUCLEOTIDE SEQUENCE [LARGE SCALE GENOMIC DNA]</scope>
    <source>
        <strain evidence="3">ATCC 20476 / IMI 206040</strain>
    </source>
</reference>